<dbReference type="Gene3D" id="3.50.50.60">
    <property type="entry name" value="FAD/NAD(P)-binding domain"/>
    <property type="match status" value="1"/>
</dbReference>
<evidence type="ECO:0000313" key="8">
    <source>
        <dbReference type="Proteomes" id="UP001515500"/>
    </source>
</evidence>
<proteinExistence type="inferred from homology"/>
<dbReference type="GO" id="GO:0050661">
    <property type="term" value="F:NADP binding"/>
    <property type="evidence" value="ECO:0007669"/>
    <property type="project" value="InterPro"/>
</dbReference>
<name>A0AB40CRJ5_DIOCR</name>
<dbReference type="PANTHER" id="PTHR43539">
    <property type="entry name" value="FLAVIN-BINDING MONOOXYGENASE-LIKE PROTEIN (AFU_ORTHOLOGUE AFUA_4G09220)"/>
    <property type="match status" value="1"/>
</dbReference>
<feature type="transmembrane region" description="Helical" evidence="7">
    <location>
        <begin position="215"/>
        <end position="241"/>
    </location>
</feature>
<dbReference type="GO" id="GO:0050660">
    <property type="term" value="F:flavin adenine dinucleotide binding"/>
    <property type="evidence" value="ECO:0007669"/>
    <property type="project" value="InterPro"/>
</dbReference>
<dbReference type="Pfam" id="PF00743">
    <property type="entry name" value="FMO-like"/>
    <property type="match status" value="1"/>
</dbReference>
<keyword evidence="7" id="KW-1133">Transmembrane helix</keyword>
<protein>
    <recommendedName>
        <fullName evidence="6">Flavin-containing monooxygenase</fullName>
        <ecNumber evidence="6">1.-.-.-</ecNumber>
    </recommendedName>
</protein>
<keyword evidence="2 6" id="KW-0285">Flavoprotein</keyword>
<reference evidence="9" key="1">
    <citation type="submission" date="2025-08" db="UniProtKB">
        <authorList>
            <consortium name="RefSeq"/>
        </authorList>
    </citation>
    <scope>IDENTIFICATION</scope>
</reference>
<accession>A0AB40CRJ5</accession>
<dbReference type="InterPro" id="IPR036188">
    <property type="entry name" value="FAD/NAD-bd_sf"/>
</dbReference>
<evidence type="ECO:0000256" key="5">
    <source>
        <dbReference type="ARBA" id="ARBA00047707"/>
    </source>
</evidence>
<organism evidence="8 9">
    <name type="scientific">Dioscorea cayennensis subsp. rotundata</name>
    <name type="common">White Guinea yam</name>
    <name type="synonym">Dioscorea rotundata</name>
    <dbReference type="NCBI Taxonomy" id="55577"/>
    <lineage>
        <taxon>Eukaryota</taxon>
        <taxon>Viridiplantae</taxon>
        <taxon>Streptophyta</taxon>
        <taxon>Embryophyta</taxon>
        <taxon>Tracheophyta</taxon>
        <taxon>Spermatophyta</taxon>
        <taxon>Magnoliopsida</taxon>
        <taxon>Liliopsida</taxon>
        <taxon>Dioscoreales</taxon>
        <taxon>Dioscoreaceae</taxon>
        <taxon>Dioscorea</taxon>
    </lineage>
</organism>
<comment type="cofactor">
    <cofactor evidence="6">
        <name>FAD</name>
        <dbReference type="ChEBI" id="CHEBI:57692"/>
    </cofactor>
</comment>
<sequence>MMEKKKTEVVIVGAGLAGLATAACLTMHAIPHVILEREDCIASLWHKKSYDRLHLHLAKQFCQLPHLPHPSSCPTFMSKNHFITYINDYVACFNLCPRLRCEVESAFFDDEDGKWQVVVRNLETGEVEEYVARFVVVATGENDKAVVPEFPGIESFPGEVIHSMDYRNGSKYKGKDVLVVGCGNSGMEIALDLSNFGAKATIVVRNELHVVPRELLFWIMLLRKFLPIYLLDALLLFLCYFKYGDTAKYGIQRPKQGPLHLKETTPIYPVIDVGTFQKIKSGHIQVLPSVKSIKGNNVRFKNEISHQFDAIILATGYKSSAKEWLKGDDYLIGEDGISKQKFPNHWKGRHGLYCAGLVRKGIYGLANDAEKIANDINTLLKDDDAKKMN</sequence>
<keyword evidence="7" id="KW-0472">Membrane</keyword>
<dbReference type="PRINTS" id="PR00469">
    <property type="entry name" value="PNDRDTASEII"/>
</dbReference>
<dbReference type="GeneID" id="120280056"/>
<dbReference type="RefSeq" id="XP_039142695.1">
    <property type="nucleotide sequence ID" value="XM_039286761.1"/>
</dbReference>
<evidence type="ECO:0000256" key="3">
    <source>
        <dbReference type="ARBA" id="ARBA00022827"/>
    </source>
</evidence>
<dbReference type="PROSITE" id="PS51257">
    <property type="entry name" value="PROKAR_LIPOPROTEIN"/>
    <property type="match status" value="1"/>
</dbReference>
<dbReference type="InterPro" id="IPR050982">
    <property type="entry name" value="Auxin_biosynth/cation_transpt"/>
</dbReference>
<dbReference type="AlphaFoldDB" id="A0AB40CRJ5"/>
<evidence type="ECO:0000256" key="7">
    <source>
        <dbReference type="SAM" id="Phobius"/>
    </source>
</evidence>
<comment type="similarity">
    <text evidence="1 6">Belongs to the FMO family.</text>
</comment>
<dbReference type="SUPFAM" id="SSF51905">
    <property type="entry name" value="FAD/NAD(P)-binding domain"/>
    <property type="match status" value="2"/>
</dbReference>
<keyword evidence="7" id="KW-0812">Transmembrane</keyword>
<dbReference type="Proteomes" id="UP001515500">
    <property type="component" value="Chromosome 17"/>
</dbReference>
<dbReference type="InterPro" id="IPR000960">
    <property type="entry name" value="Flavin_mOase"/>
</dbReference>
<dbReference type="PRINTS" id="PR00368">
    <property type="entry name" value="FADPNR"/>
</dbReference>
<keyword evidence="4 6" id="KW-0560">Oxidoreductase</keyword>
<dbReference type="PIRSF" id="PIRSF000332">
    <property type="entry name" value="FMO"/>
    <property type="match status" value="1"/>
</dbReference>
<dbReference type="EC" id="1.-.-.-" evidence="6"/>
<comment type="catalytic activity">
    <reaction evidence="5">
        <text>indole-3-pyruvate + NADPH + O2 + H(+) = (indol-3-yl)acetate + CO2 + NADP(+) + H2O</text>
        <dbReference type="Rhea" id="RHEA:34331"/>
        <dbReference type="ChEBI" id="CHEBI:15377"/>
        <dbReference type="ChEBI" id="CHEBI:15378"/>
        <dbReference type="ChEBI" id="CHEBI:15379"/>
        <dbReference type="ChEBI" id="CHEBI:16526"/>
        <dbReference type="ChEBI" id="CHEBI:17640"/>
        <dbReference type="ChEBI" id="CHEBI:30854"/>
        <dbReference type="ChEBI" id="CHEBI:57783"/>
        <dbReference type="ChEBI" id="CHEBI:58349"/>
        <dbReference type="EC" id="1.14.13.168"/>
    </reaction>
</comment>
<evidence type="ECO:0000256" key="2">
    <source>
        <dbReference type="ARBA" id="ARBA00022630"/>
    </source>
</evidence>
<dbReference type="GO" id="GO:0103075">
    <property type="term" value="F:indole-3-pyruvate monooxygenase activity"/>
    <property type="evidence" value="ECO:0007669"/>
    <property type="project" value="UniProtKB-EC"/>
</dbReference>
<dbReference type="GO" id="GO:0004499">
    <property type="term" value="F:N,N-dimethylaniline monooxygenase activity"/>
    <property type="evidence" value="ECO:0007669"/>
    <property type="project" value="InterPro"/>
</dbReference>
<gene>
    <name evidence="9" type="primary">LOC120280056</name>
</gene>
<evidence type="ECO:0000256" key="4">
    <source>
        <dbReference type="ARBA" id="ARBA00023002"/>
    </source>
</evidence>
<keyword evidence="3 6" id="KW-0274">FAD</keyword>
<dbReference type="PANTHER" id="PTHR43539:SF42">
    <property type="entry name" value="OS01G0273800 PROTEIN"/>
    <property type="match status" value="1"/>
</dbReference>
<keyword evidence="8" id="KW-1185">Reference proteome</keyword>
<dbReference type="InterPro" id="IPR020946">
    <property type="entry name" value="Flavin_mOase-like"/>
</dbReference>
<evidence type="ECO:0000256" key="1">
    <source>
        <dbReference type="ARBA" id="ARBA00009183"/>
    </source>
</evidence>
<keyword evidence="6 9" id="KW-0503">Monooxygenase</keyword>
<evidence type="ECO:0000256" key="6">
    <source>
        <dbReference type="RuleBase" id="RU361177"/>
    </source>
</evidence>
<evidence type="ECO:0000313" key="9">
    <source>
        <dbReference type="RefSeq" id="XP_039142695.1"/>
    </source>
</evidence>